<dbReference type="Gene3D" id="1.10.510.10">
    <property type="entry name" value="Transferase(Phosphotransferase) domain 1"/>
    <property type="match status" value="1"/>
</dbReference>
<keyword evidence="1" id="KW-0808">Transferase</keyword>
<dbReference type="RefSeq" id="WP_344806028.1">
    <property type="nucleotide sequence ID" value="NZ_BAABAB010000022.1"/>
</dbReference>
<keyword evidence="7" id="KW-0472">Membrane</keyword>
<feature type="transmembrane region" description="Helical" evidence="7">
    <location>
        <begin position="149"/>
        <end position="167"/>
    </location>
</feature>
<evidence type="ECO:0000256" key="6">
    <source>
        <dbReference type="SAM" id="MobiDB-lite"/>
    </source>
</evidence>
<name>A0ABP7A738_9ACTN</name>
<evidence type="ECO:0000259" key="8">
    <source>
        <dbReference type="PROSITE" id="PS50011"/>
    </source>
</evidence>
<dbReference type="Gene3D" id="3.30.200.20">
    <property type="entry name" value="Phosphorylase Kinase, domain 1"/>
    <property type="match status" value="1"/>
</dbReference>
<feature type="transmembrane region" description="Helical" evidence="7">
    <location>
        <begin position="92"/>
        <end position="110"/>
    </location>
</feature>
<dbReference type="InterPro" id="IPR011009">
    <property type="entry name" value="Kinase-like_dom_sf"/>
</dbReference>
<keyword evidence="7" id="KW-0812">Transmembrane</keyword>
<dbReference type="SMART" id="SM00220">
    <property type="entry name" value="S_TKc"/>
    <property type="match status" value="1"/>
</dbReference>
<feature type="transmembrane region" description="Helical" evidence="7">
    <location>
        <begin position="26"/>
        <end position="44"/>
    </location>
</feature>
<evidence type="ECO:0000256" key="7">
    <source>
        <dbReference type="SAM" id="Phobius"/>
    </source>
</evidence>
<evidence type="ECO:0000256" key="2">
    <source>
        <dbReference type="ARBA" id="ARBA00022741"/>
    </source>
</evidence>
<dbReference type="Pfam" id="PF00069">
    <property type="entry name" value="Pkinase"/>
    <property type="match status" value="1"/>
</dbReference>
<keyword evidence="2 5" id="KW-0547">Nucleotide-binding</keyword>
<proteinExistence type="predicted"/>
<feature type="compositionally biased region" description="Low complexity" evidence="6">
    <location>
        <begin position="287"/>
        <end position="304"/>
    </location>
</feature>
<dbReference type="InterPro" id="IPR017441">
    <property type="entry name" value="Protein_kinase_ATP_BS"/>
</dbReference>
<dbReference type="InterPro" id="IPR000719">
    <property type="entry name" value="Prot_kinase_dom"/>
</dbReference>
<dbReference type="SUPFAM" id="SSF56112">
    <property type="entry name" value="Protein kinase-like (PK-like)"/>
    <property type="match status" value="1"/>
</dbReference>
<protein>
    <recommendedName>
        <fullName evidence="8">Protein kinase domain-containing protein</fullName>
    </recommendedName>
</protein>
<feature type="transmembrane region" description="Helical" evidence="7">
    <location>
        <begin position="188"/>
        <end position="207"/>
    </location>
</feature>
<dbReference type="PROSITE" id="PS00107">
    <property type="entry name" value="PROTEIN_KINASE_ATP"/>
    <property type="match status" value="1"/>
</dbReference>
<dbReference type="Proteomes" id="UP001501490">
    <property type="component" value="Unassembled WGS sequence"/>
</dbReference>
<feature type="domain" description="Protein kinase" evidence="8">
    <location>
        <begin position="390"/>
        <end position="651"/>
    </location>
</feature>
<dbReference type="PANTHER" id="PTHR43289:SF34">
    <property type="entry name" value="SERINE_THREONINE-PROTEIN KINASE YBDM-RELATED"/>
    <property type="match status" value="1"/>
</dbReference>
<keyword evidence="10" id="KW-1185">Reference proteome</keyword>
<dbReference type="EMBL" id="BAABAB010000022">
    <property type="protein sequence ID" value="GAA3626091.1"/>
    <property type="molecule type" value="Genomic_DNA"/>
</dbReference>
<feature type="compositionally biased region" description="Basic and acidic residues" evidence="6">
    <location>
        <begin position="255"/>
        <end position="265"/>
    </location>
</feature>
<comment type="caution">
    <text evidence="9">The sequence shown here is derived from an EMBL/GenBank/DDBJ whole genome shotgun (WGS) entry which is preliminary data.</text>
</comment>
<dbReference type="CDD" id="cd14014">
    <property type="entry name" value="STKc_PknB_like"/>
    <property type="match status" value="1"/>
</dbReference>
<sequence length="675" mass="72289">MFGIPQDVLSQLFALFSFVVDPSRRLLLALLVYALVPVPVLFLLRRLSLIHSYRLTSLRFAFRRIWKVQRRRPRTAAESAVRLVEDTRANPVTAGLVWLAATGLSLWWWLAVIDGFDTAGVRADLGQRRPVMFGVPLTPSVHWSVDSDHAVLLVFALTFILTPILLGRRFRMVHAAVTGARGRAVAPWYADPRFVIGFSAGILALIIGDLMVWSRVALLIGIGAEVALSAVLVRTVRLEAVAEPGWVGELSTPAKSERPVRDRPRSLGLPWRPVESPQERPGTGSQPAPASAPGAEAASAGAVAAPERPAAKYRRLFARPDPAGSGRLRGPGRPAAPARVVSAPDMPAGAASAGPRPTAVMPGAETNSWAAYAPALAPLKPHDPRRIGSYALLGRLGVGGMSVVYAGRHRTDRRDVAIKVMRDVLDDADAQVRLLREMEALAQATGPYTVKIVTVGHASTDHGGVGHFLVMDRLFGPNLWDFVHRSGPISDPAALTHLAVVLAAGLADFHARAVTHRDLKPANVMLTDHGPVIVDLGIAKLADVTATMPGSTGFATLGYVAPETILGRGTMAAADVWSWGCCLAYAASGQRLFPGEEWEPVTYAILNGRRNPAAMEAIRRISPQLADLVWAATEVDPTRRPFNGSALLTRLPGGTRWPSPARALGLPVADATLAL</sequence>
<evidence type="ECO:0000313" key="9">
    <source>
        <dbReference type="EMBL" id="GAA3626091.1"/>
    </source>
</evidence>
<keyword evidence="4 5" id="KW-0067">ATP-binding</keyword>
<dbReference type="PROSITE" id="PS50011">
    <property type="entry name" value="PROTEIN_KINASE_DOM"/>
    <property type="match status" value="1"/>
</dbReference>
<accession>A0ABP7A738</accession>
<gene>
    <name evidence="9" type="ORF">GCM10022236_30440</name>
</gene>
<dbReference type="PANTHER" id="PTHR43289">
    <property type="entry name" value="MITOGEN-ACTIVATED PROTEIN KINASE KINASE KINASE 20-RELATED"/>
    <property type="match status" value="1"/>
</dbReference>
<organism evidence="9 10">
    <name type="scientific">Microlunatus ginsengisoli</name>
    <dbReference type="NCBI Taxonomy" id="363863"/>
    <lineage>
        <taxon>Bacteria</taxon>
        <taxon>Bacillati</taxon>
        <taxon>Actinomycetota</taxon>
        <taxon>Actinomycetes</taxon>
        <taxon>Propionibacteriales</taxon>
        <taxon>Propionibacteriaceae</taxon>
        <taxon>Microlunatus</taxon>
    </lineage>
</organism>
<keyword evidence="7" id="KW-1133">Transmembrane helix</keyword>
<evidence type="ECO:0000256" key="3">
    <source>
        <dbReference type="ARBA" id="ARBA00022777"/>
    </source>
</evidence>
<evidence type="ECO:0000256" key="1">
    <source>
        <dbReference type="ARBA" id="ARBA00022679"/>
    </source>
</evidence>
<evidence type="ECO:0000313" key="10">
    <source>
        <dbReference type="Proteomes" id="UP001501490"/>
    </source>
</evidence>
<feature type="binding site" evidence="5">
    <location>
        <position position="419"/>
    </location>
    <ligand>
        <name>ATP</name>
        <dbReference type="ChEBI" id="CHEBI:30616"/>
    </ligand>
</feature>
<keyword evidence="3" id="KW-0418">Kinase</keyword>
<evidence type="ECO:0000256" key="4">
    <source>
        <dbReference type="ARBA" id="ARBA00022840"/>
    </source>
</evidence>
<dbReference type="InterPro" id="IPR008271">
    <property type="entry name" value="Ser/Thr_kinase_AS"/>
</dbReference>
<reference evidence="10" key="1">
    <citation type="journal article" date="2019" name="Int. J. Syst. Evol. Microbiol.">
        <title>The Global Catalogue of Microorganisms (GCM) 10K type strain sequencing project: providing services to taxonomists for standard genome sequencing and annotation.</title>
        <authorList>
            <consortium name="The Broad Institute Genomics Platform"/>
            <consortium name="The Broad Institute Genome Sequencing Center for Infectious Disease"/>
            <person name="Wu L."/>
            <person name="Ma J."/>
        </authorList>
    </citation>
    <scope>NUCLEOTIDE SEQUENCE [LARGE SCALE GENOMIC DNA]</scope>
    <source>
        <strain evidence="10">JCM 16929</strain>
    </source>
</reference>
<dbReference type="PROSITE" id="PS00108">
    <property type="entry name" value="PROTEIN_KINASE_ST"/>
    <property type="match status" value="1"/>
</dbReference>
<evidence type="ECO:0000256" key="5">
    <source>
        <dbReference type="PROSITE-ProRule" id="PRU10141"/>
    </source>
</evidence>
<feature type="region of interest" description="Disordered" evidence="6">
    <location>
        <begin position="251"/>
        <end position="304"/>
    </location>
</feature>